<evidence type="ECO:0000256" key="1">
    <source>
        <dbReference type="PROSITE-ProRule" id="PRU00042"/>
    </source>
</evidence>
<dbReference type="Gene3D" id="3.30.160.60">
    <property type="entry name" value="Classic Zinc Finger"/>
    <property type="match status" value="1"/>
</dbReference>
<keyword evidence="1" id="KW-0863">Zinc-finger</keyword>
<name>A0A1B0CX44_LUTLO</name>
<dbReference type="VEuPathDB" id="VectorBase:LLONM1_011253"/>
<organism evidence="4 5">
    <name type="scientific">Lutzomyia longipalpis</name>
    <name type="common">Sand fly</name>
    <dbReference type="NCBI Taxonomy" id="7200"/>
    <lineage>
        <taxon>Eukaryota</taxon>
        <taxon>Metazoa</taxon>
        <taxon>Ecdysozoa</taxon>
        <taxon>Arthropoda</taxon>
        <taxon>Hexapoda</taxon>
        <taxon>Insecta</taxon>
        <taxon>Pterygota</taxon>
        <taxon>Neoptera</taxon>
        <taxon>Endopterygota</taxon>
        <taxon>Diptera</taxon>
        <taxon>Nematocera</taxon>
        <taxon>Psychodoidea</taxon>
        <taxon>Psychodidae</taxon>
        <taxon>Lutzomyia</taxon>
        <taxon>Lutzomyia</taxon>
    </lineage>
</organism>
<keyword evidence="5" id="KW-1185">Reference proteome</keyword>
<dbReference type="VEuPathDB" id="VectorBase:LLOJ009580"/>
<evidence type="ECO:0000313" key="5">
    <source>
        <dbReference type="Proteomes" id="UP000092461"/>
    </source>
</evidence>
<feature type="region of interest" description="Disordered" evidence="2">
    <location>
        <begin position="25"/>
        <end position="58"/>
    </location>
</feature>
<protein>
    <recommendedName>
        <fullName evidence="3">C2H2-type domain-containing protein</fullName>
    </recommendedName>
</protein>
<reference evidence="4" key="1">
    <citation type="submission" date="2020-05" db="UniProtKB">
        <authorList>
            <consortium name="EnsemblMetazoa"/>
        </authorList>
    </citation>
    <scope>IDENTIFICATION</scope>
    <source>
        <strain evidence="4">Jacobina</strain>
    </source>
</reference>
<dbReference type="EnsemblMetazoa" id="LLOJ009580-RA">
    <property type="protein sequence ID" value="LLOJ009580-PA"/>
    <property type="gene ID" value="LLOJ009580"/>
</dbReference>
<evidence type="ECO:0000256" key="2">
    <source>
        <dbReference type="SAM" id="MobiDB-lite"/>
    </source>
</evidence>
<dbReference type="InterPro" id="IPR036236">
    <property type="entry name" value="Znf_C2H2_sf"/>
</dbReference>
<keyword evidence="1" id="KW-0479">Metal-binding</keyword>
<dbReference type="EMBL" id="AJWK01033188">
    <property type="status" value="NOT_ANNOTATED_CDS"/>
    <property type="molecule type" value="Genomic_DNA"/>
</dbReference>
<keyword evidence="1" id="KW-0862">Zinc</keyword>
<evidence type="ECO:0000313" key="4">
    <source>
        <dbReference type="EnsemblMetazoa" id="LLOJ009580-PA"/>
    </source>
</evidence>
<accession>A0A1B0CX44</accession>
<dbReference type="PROSITE" id="PS50157">
    <property type="entry name" value="ZINC_FINGER_C2H2_2"/>
    <property type="match status" value="1"/>
</dbReference>
<dbReference type="GO" id="GO:0008270">
    <property type="term" value="F:zinc ion binding"/>
    <property type="evidence" value="ECO:0007669"/>
    <property type="project" value="UniProtKB-KW"/>
</dbReference>
<dbReference type="InterPro" id="IPR013087">
    <property type="entry name" value="Znf_C2H2_type"/>
</dbReference>
<dbReference type="SUPFAM" id="SSF57667">
    <property type="entry name" value="beta-beta-alpha zinc fingers"/>
    <property type="match status" value="1"/>
</dbReference>
<dbReference type="PROSITE" id="PS00028">
    <property type="entry name" value="ZINC_FINGER_C2H2_1"/>
    <property type="match status" value="1"/>
</dbReference>
<dbReference type="Proteomes" id="UP000092461">
    <property type="component" value="Unassembled WGS sequence"/>
</dbReference>
<evidence type="ECO:0000259" key="3">
    <source>
        <dbReference type="PROSITE" id="PS50157"/>
    </source>
</evidence>
<proteinExistence type="predicted"/>
<dbReference type="AlphaFoldDB" id="A0A1B0CX44"/>
<sequence length="202" mass="23902">MEEKLRAIKVRAVYGKRIVEGMYYPDLPSDGEDAELEKPTSAPESKKKDPNTRPNKCPHCTKTFKFPYEVRRHLESHREKDERYGLKCQRCRLVFPWNEREFYEAHLKTHPEIEKEEQERQENIKKPVVVNEYLDSSDESSDEEVCVIKVPSNERQTPKPKSLPPLTPISYKGAVQWLQPVTGVWRDRQQRYPIVYTINIQM</sequence>
<dbReference type="EMBL" id="AJWK01033187">
    <property type="status" value="NOT_ANNOTATED_CDS"/>
    <property type="molecule type" value="Genomic_DNA"/>
</dbReference>
<feature type="domain" description="C2H2-type" evidence="3">
    <location>
        <begin position="55"/>
        <end position="82"/>
    </location>
</feature>